<name>A0AAW0N712_9GOBI</name>
<dbReference type="EMBL" id="JBBPFD010000018">
    <property type="protein sequence ID" value="KAK7889096.1"/>
    <property type="molecule type" value="Genomic_DNA"/>
</dbReference>
<reference evidence="2" key="1">
    <citation type="submission" date="2024-04" db="EMBL/GenBank/DDBJ databases">
        <title>Salinicola lusitanus LLJ914,a marine bacterium isolated from the Okinawa Trough.</title>
        <authorList>
            <person name="Li J."/>
        </authorList>
    </citation>
    <scope>NUCLEOTIDE SEQUENCE [LARGE SCALE GENOMIC DNA]</scope>
</reference>
<gene>
    <name evidence="1" type="ORF">WMY93_024656</name>
</gene>
<dbReference type="Proteomes" id="UP001460270">
    <property type="component" value="Unassembled WGS sequence"/>
</dbReference>
<organism evidence="1 2">
    <name type="scientific">Mugilogobius chulae</name>
    <name type="common">yellowstripe goby</name>
    <dbReference type="NCBI Taxonomy" id="88201"/>
    <lineage>
        <taxon>Eukaryota</taxon>
        <taxon>Metazoa</taxon>
        <taxon>Chordata</taxon>
        <taxon>Craniata</taxon>
        <taxon>Vertebrata</taxon>
        <taxon>Euteleostomi</taxon>
        <taxon>Actinopterygii</taxon>
        <taxon>Neopterygii</taxon>
        <taxon>Teleostei</taxon>
        <taxon>Neoteleostei</taxon>
        <taxon>Acanthomorphata</taxon>
        <taxon>Gobiaria</taxon>
        <taxon>Gobiiformes</taxon>
        <taxon>Gobioidei</taxon>
        <taxon>Gobiidae</taxon>
        <taxon>Gobionellinae</taxon>
        <taxon>Mugilogobius</taxon>
    </lineage>
</organism>
<accession>A0AAW0N712</accession>
<evidence type="ECO:0000313" key="2">
    <source>
        <dbReference type="Proteomes" id="UP001460270"/>
    </source>
</evidence>
<keyword evidence="2" id="KW-1185">Reference proteome</keyword>
<sequence>MSGAACPPHCNVRCRPSSLLYRQVQRVLLMVMSGATCPPHCNVRCRPSSSL</sequence>
<comment type="caution">
    <text evidence="1">The sequence shown here is derived from an EMBL/GenBank/DDBJ whole genome shotgun (WGS) entry which is preliminary data.</text>
</comment>
<dbReference type="AlphaFoldDB" id="A0AAW0N712"/>
<evidence type="ECO:0000313" key="1">
    <source>
        <dbReference type="EMBL" id="KAK7889096.1"/>
    </source>
</evidence>
<protein>
    <submittedName>
        <fullName evidence="1">Uncharacterized protein</fullName>
    </submittedName>
</protein>
<proteinExistence type="predicted"/>